<keyword evidence="3" id="KW-0862">Zinc</keyword>
<dbReference type="GO" id="GO:0008270">
    <property type="term" value="F:zinc ion binding"/>
    <property type="evidence" value="ECO:0007669"/>
    <property type="project" value="UniProtKB-KW"/>
</dbReference>
<dbReference type="PANTHER" id="PTHR31973">
    <property type="entry name" value="POLYPROTEIN, PUTATIVE-RELATED"/>
    <property type="match status" value="1"/>
</dbReference>
<organism evidence="6 7">
    <name type="scientific">Coffea arabica</name>
    <name type="common">Arabian coffee</name>
    <dbReference type="NCBI Taxonomy" id="13443"/>
    <lineage>
        <taxon>Eukaryota</taxon>
        <taxon>Viridiplantae</taxon>
        <taxon>Streptophyta</taxon>
        <taxon>Embryophyta</taxon>
        <taxon>Tracheophyta</taxon>
        <taxon>Spermatophyta</taxon>
        <taxon>Magnoliopsida</taxon>
        <taxon>eudicotyledons</taxon>
        <taxon>Gunneridae</taxon>
        <taxon>Pentapetalae</taxon>
        <taxon>asterids</taxon>
        <taxon>lamiids</taxon>
        <taxon>Gentianales</taxon>
        <taxon>Rubiaceae</taxon>
        <taxon>Ixoroideae</taxon>
        <taxon>Gardenieae complex</taxon>
        <taxon>Bertiereae - Coffeeae clade</taxon>
        <taxon>Coffeeae</taxon>
        <taxon>Coffea</taxon>
    </lineage>
</organism>
<evidence type="ECO:0000256" key="1">
    <source>
        <dbReference type="ARBA" id="ARBA00022723"/>
    </source>
</evidence>
<evidence type="ECO:0000313" key="6">
    <source>
        <dbReference type="Proteomes" id="UP001652660"/>
    </source>
</evidence>
<dbReference type="Proteomes" id="UP001652660">
    <property type="component" value="Chromosome 8c"/>
</dbReference>
<reference evidence="7" key="2">
    <citation type="submission" date="2025-08" db="UniProtKB">
        <authorList>
            <consortium name="RefSeq"/>
        </authorList>
    </citation>
    <scope>IDENTIFICATION</scope>
    <source>
        <tissue evidence="7">Leaves</tissue>
    </source>
</reference>
<evidence type="ECO:0000313" key="7">
    <source>
        <dbReference type="RefSeq" id="XP_027083617.2"/>
    </source>
</evidence>
<protein>
    <recommendedName>
        <fullName evidence="5">SWIM-type domain-containing protein</fullName>
    </recommendedName>
</protein>
<sequence>MYRNFKKKHPGKALKGMLWSTIRSSTIEMYKKAAKDLKEYDSEAYKWIEKAPRPMHWCKAYFSPHTKCVMIVNNLCEPFNSHILEARDEPIISLLQKARELMMERIQKRKAAMTRYPHSTGPLIRKIIEDRIEESFQWFPQFNGIDGYQVKCPTNSQFAVNLKKKSYTCRIWELSGLPCTHAIAAIKQTENDPHEMIAEFHYKRLFLQVYNNVLKPISSQLLWPESSTLQLDLPMSTVQPGRPKKARK</sequence>
<reference evidence="6" key="1">
    <citation type="journal article" date="2025" name="Foods">
        <title>Unveiling the Microbial Signatures of Arabica Coffee Cherries: Insights into Ripeness Specific Diversity, Functional Traits, and Implications for Quality and Safety.</title>
        <authorList>
            <consortium name="RefSeq"/>
            <person name="Tenea G.N."/>
            <person name="Cifuentes V."/>
            <person name="Reyes P."/>
            <person name="Cevallos-Vallejos M."/>
        </authorList>
    </citation>
    <scope>NUCLEOTIDE SEQUENCE [LARGE SCALE GENOMIC DNA]</scope>
</reference>
<evidence type="ECO:0000259" key="5">
    <source>
        <dbReference type="PROSITE" id="PS50966"/>
    </source>
</evidence>
<gene>
    <name evidence="7" type="primary">LOC113705913</name>
</gene>
<keyword evidence="6" id="KW-1185">Reference proteome</keyword>
<evidence type="ECO:0000256" key="3">
    <source>
        <dbReference type="ARBA" id="ARBA00022833"/>
    </source>
</evidence>
<dbReference type="GeneID" id="113705913"/>
<evidence type="ECO:0000256" key="2">
    <source>
        <dbReference type="ARBA" id="ARBA00022771"/>
    </source>
</evidence>
<evidence type="ECO:0000256" key="4">
    <source>
        <dbReference type="PROSITE-ProRule" id="PRU00325"/>
    </source>
</evidence>
<dbReference type="PROSITE" id="PS50966">
    <property type="entry name" value="ZF_SWIM"/>
    <property type="match status" value="1"/>
</dbReference>
<dbReference type="PANTHER" id="PTHR31973:SF187">
    <property type="entry name" value="MUTATOR TRANSPOSASE MUDRA PROTEIN"/>
    <property type="match status" value="1"/>
</dbReference>
<feature type="domain" description="SWIM-type" evidence="5">
    <location>
        <begin position="158"/>
        <end position="190"/>
    </location>
</feature>
<dbReference type="SMART" id="SM00575">
    <property type="entry name" value="ZnF_PMZ"/>
    <property type="match status" value="1"/>
</dbReference>
<dbReference type="InterPro" id="IPR006564">
    <property type="entry name" value="Znf_PMZ"/>
</dbReference>
<dbReference type="OrthoDB" id="1680976at2759"/>
<dbReference type="RefSeq" id="XP_027083617.2">
    <property type="nucleotide sequence ID" value="XM_027227816.2"/>
</dbReference>
<accession>A0A6P6U0N6</accession>
<name>A0A6P6U0N6_COFAR</name>
<keyword evidence="1" id="KW-0479">Metal-binding</keyword>
<keyword evidence="2 4" id="KW-0863">Zinc-finger</keyword>
<proteinExistence type="predicted"/>
<dbReference type="Pfam" id="PF04434">
    <property type="entry name" value="SWIM"/>
    <property type="match status" value="1"/>
</dbReference>
<dbReference type="InterPro" id="IPR007527">
    <property type="entry name" value="Znf_SWIM"/>
</dbReference>
<dbReference type="AlphaFoldDB" id="A0A6P6U0N6"/>